<dbReference type="PANTHER" id="PTHR31234">
    <property type="entry name" value="LATE EMBRYOGENESIS ABUNDANT (LEA) HYDROXYPROLINE-RICH GLYCOPROTEIN FAMILY"/>
    <property type="match status" value="1"/>
</dbReference>
<dbReference type="PANTHER" id="PTHR31234:SF55">
    <property type="entry name" value="LATE EMBRYOGENESIS ABUNDANT (LEA) HYDROXYPROLINE-RICH GLYCOPROTEIN FAMILY"/>
    <property type="match status" value="1"/>
</dbReference>
<dbReference type="OrthoDB" id="695142at2759"/>
<dbReference type="Proteomes" id="UP000189703">
    <property type="component" value="Unplaced"/>
</dbReference>
<proteinExistence type="predicted"/>
<dbReference type="KEGG" id="nnu:104601378"/>
<reference evidence="4" key="1">
    <citation type="submission" date="2025-08" db="UniProtKB">
        <authorList>
            <consortium name="RefSeq"/>
        </authorList>
    </citation>
    <scope>IDENTIFICATION</scope>
</reference>
<evidence type="ECO:0000313" key="4">
    <source>
        <dbReference type="RefSeq" id="XP_010262978.1"/>
    </source>
</evidence>
<keyword evidence="2" id="KW-0472">Membrane</keyword>
<dbReference type="OMA" id="CDENEMQ"/>
<dbReference type="GeneID" id="104601378"/>
<evidence type="ECO:0000313" key="3">
    <source>
        <dbReference type="Proteomes" id="UP000189703"/>
    </source>
</evidence>
<comment type="subcellular location">
    <subcellularLocation>
        <location evidence="1">Membrane</location>
    </subcellularLocation>
</comment>
<dbReference type="InterPro" id="IPR044839">
    <property type="entry name" value="NDR1-like"/>
</dbReference>
<dbReference type="AlphaFoldDB" id="A0A1U8AC60"/>
<dbReference type="GO" id="GO:0098542">
    <property type="term" value="P:defense response to other organism"/>
    <property type="evidence" value="ECO:0007669"/>
    <property type="project" value="InterPro"/>
</dbReference>
<evidence type="ECO:0000256" key="1">
    <source>
        <dbReference type="ARBA" id="ARBA00004370"/>
    </source>
</evidence>
<gene>
    <name evidence="4" type="primary">LOC104601378</name>
</gene>
<dbReference type="GO" id="GO:0016020">
    <property type="term" value="C:membrane"/>
    <property type="evidence" value="ECO:0007669"/>
    <property type="project" value="UniProtKB-SubCell"/>
</dbReference>
<dbReference type="eggNOG" id="ENOG502RZJV">
    <property type="taxonomic scope" value="Eukaryota"/>
</dbReference>
<accession>A0A1U8AC60</accession>
<sequence length="242" mass="27184">MAPADDNQIKHSKGYLQLYPISSNGYPYAAPPSASYYNPQPQPYHPPSHDNCCISCLRCSFILLCSVVFAMLLFSYITWLVFQPELPEFRIDSFSVPTFKISNLELTAKWEVAMSANNPNKNMALMYDGLNTGLMYGSSILTSVLLTPFYLEKMNHTALQAKMVVYSENMKGFLVEKMAMDRSRGFMNFNLKMTAMATFMAGSWMSKTRAVTVYCENLNVEFSATTGMGTLMGGPRHCLVHL</sequence>
<keyword evidence="3" id="KW-1185">Reference proteome</keyword>
<name>A0A1U8AC60_NELNU</name>
<organism evidence="3 4">
    <name type="scientific">Nelumbo nucifera</name>
    <name type="common">Sacred lotus</name>
    <dbReference type="NCBI Taxonomy" id="4432"/>
    <lineage>
        <taxon>Eukaryota</taxon>
        <taxon>Viridiplantae</taxon>
        <taxon>Streptophyta</taxon>
        <taxon>Embryophyta</taxon>
        <taxon>Tracheophyta</taxon>
        <taxon>Spermatophyta</taxon>
        <taxon>Magnoliopsida</taxon>
        <taxon>Proteales</taxon>
        <taxon>Nelumbonaceae</taxon>
        <taxon>Nelumbo</taxon>
    </lineage>
</organism>
<dbReference type="RefSeq" id="XP_010262978.1">
    <property type="nucleotide sequence ID" value="XM_010264676.2"/>
</dbReference>
<protein>
    <submittedName>
        <fullName evidence="4">Protein YLS9-like</fullName>
    </submittedName>
</protein>
<evidence type="ECO:0000256" key="2">
    <source>
        <dbReference type="ARBA" id="ARBA00023136"/>
    </source>
</evidence>